<sequence length="126" mass="14661">MENLIQIFKKQKNIAVVGATDKEEKYGFKVFKKLKKIGYTVFPVNPNVDFIENDEVYNSISKVNDRIDAVSMIVNPQVGKNIIKEINRKNIDLVWFQPGAYNEELIDYCRENNIKVIYERCVLADL</sequence>
<proteinExistence type="predicted"/>
<organism evidence="2 3">
    <name type="scientific">Candidatus Mcinerneyibacterium aminivorans</name>
    <dbReference type="NCBI Taxonomy" id="2703815"/>
    <lineage>
        <taxon>Bacteria</taxon>
        <taxon>Candidatus Macinerneyibacteriota</taxon>
        <taxon>Candidatus Mcinerneyibacteria</taxon>
        <taxon>Candidatus Mcinerneyibacteriales</taxon>
        <taxon>Candidatus Mcinerneyibacteriaceae</taxon>
        <taxon>Candidatus Mcinerneyibacterium</taxon>
    </lineage>
</organism>
<comment type="caution">
    <text evidence="2">The sequence shown here is derived from an EMBL/GenBank/DDBJ whole genome shotgun (WGS) entry which is preliminary data.</text>
</comment>
<dbReference type="AlphaFoldDB" id="A0A5D0MB86"/>
<keyword evidence="3" id="KW-1185">Reference proteome</keyword>
<dbReference type="PANTHER" id="PTHR33303">
    <property type="entry name" value="CYTOPLASMIC PROTEIN-RELATED"/>
    <property type="match status" value="1"/>
</dbReference>
<dbReference type="Proteomes" id="UP000324143">
    <property type="component" value="Unassembled WGS sequence"/>
</dbReference>
<evidence type="ECO:0000259" key="1">
    <source>
        <dbReference type="SMART" id="SM00881"/>
    </source>
</evidence>
<dbReference type="SMART" id="SM00881">
    <property type="entry name" value="CoA_binding"/>
    <property type="match status" value="1"/>
</dbReference>
<dbReference type="InterPro" id="IPR003781">
    <property type="entry name" value="CoA-bd"/>
</dbReference>
<dbReference type="EMBL" id="VSIX01000058">
    <property type="protein sequence ID" value="TYB31034.1"/>
    <property type="molecule type" value="Genomic_DNA"/>
</dbReference>
<gene>
    <name evidence="2" type="ORF">FXF47_06315</name>
</gene>
<protein>
    <submittedName>
        <fullName evidence="2">CoA-binding protein</fullName>
    </submittedName>
</protein>
<dbReference type="PANTHER" id="PTHR33303:SF2">
    <property type="entry name" value="COA-BINDING DOMAIN-CONTAINING PROTEIN"/>
    <property type="match status" value="1"/>
</dbReference>
<dbReference type="Gene3D" id="3.40.50.720">
    <property type="entry name" value="NAD(P)-binding Rossmann-like Domain"/>
    <property type="match status" value="1"/>
</dbReference>
<dbReference type="InterPro" id="IPR036291">
    <property type="entry name" value="NAD(P)-bd_dom_sf"/>
</dbReference>
<feature type="domain" description="CoA-binding" evidence="1">
    <location>
        <begin position="7"/>
        <end position="100"/>
    </location>
</feature>
<reference evidence="2" key="1">
    <citation type="submission" date="2019-08" db="EMBL/GenBank/DDBJ databases">
        <title>Genomic characterization of a novel candidate phylum (ARYD3) from a high temperature, high salinity tertiary oil reservoir in north central Oklahoma, USA.</title>
        <authorList>
            <person name="Youssef N.H."/>
            <person name="Yadav A."/>
            <person name="Elshahed M.S."/>
        </authorList>
    </citation>
    <scope>NUCLEOTIDE SEQUENCE [LARGE SCALE GENOMIC DNA]</scope>
    <source>
        <strain evidence="2">ARYD3</strain>
    </source>
</reference>
<evidence type="ECO:0000313" key="3">
    <source>
        <dbReference type="Proteomes" id="UP000324143"/>
    </source>
</evidence>
<accession>A0A5D0MB86</accession>
<evidence type="ECO:0000313" key="2">
    <source>
        <dbReference type="EMBL" id="TYB31034.1"/>
    </source>
</evidence>
<dbReference type="SUPFAM" id="SSF51735">
    <property type="entry name" value="NAD(P)-binding Rossmann-fold domains"/>
    <property type="match status" value="1"/>
</dbReference>
<name>A0A5D0MB86_9BACT</name>
<dbReference type="Pfam" id="PF13380">
    <property type="entry name" value="CoA_binding_2"/>
    <property type="match status" value="1"/>
</dbReference>